<dbReference type="Proteomes" id="UP000235145">
    <property type="component" value="Unassembled WGS sequence"/>
</dbReference>
<evidence type="ECO:0000256" key="2">
    <source>
        <dbReference type="ARBA" id="ARBA00022448"/>
    </source>
</evidence>
<comment type="similarity">
    <text evidence="1 3">Belongs to the EXO70 family.</text>
</comment>
<evidence type="ECO:0000256" key="1">
    <source>
        <dbReference type="ARBA" id="ARBA00006756"/>
    </source>
</evidence>
<dbReference type="SUPFAM" id="SSF74788">
    <property type="entry name" value="Cullin repeat-like"/>
    <property type="match status" value="1"/>
</dbReference>
<name>A0A9R1XI13_LACSA</name>
<dbReference type="Gene3D" id="1.20.1280.170">
    <property type="entry name" value="Exocyst complex component Exo70"/>
    <property type="match status" value="1"/>
</dbReference>
<reference evidence="5 6" key="1">
    <citation type="journal article" date="2017" name="Nat. Commun.">
        <title>Genome assembly with in vitro proximity ligation data and whole-genome triplication in lettuce.</title>
        <authorList>
            <person name="Reyes-Chin-Wo S."/>
            <person name="Wang Z."/>
            <person name="Yang X."/>
            <person name="Kozik A."/>
            <person name="Arikit S."/>
            <person name="Song C."/>
            <person name="Xia L."/>
            <person name="Froenicke L."/>
            <person name="Lavelle D.O."/>
            <person name="Truco M.J."/>
            <person name="Xia R."/>
            <person name="Zhu S."/>
            <person name="Xu C."/>
            <person name="Xu H."/>
            <person name="Xu X."/>
            <person name="Cox K."/>
            <person name="Korf I."/>
            <person name="Meyers B.C."/>
            <person name="Michelmore R.W."/>
        </authorList>
    </citation>
    <scope>NUCLEOTIDE SEQUENCE [LARGE SCALE GENOMIC DNA]</scope>
    <source>
        <strain evidence="6">cv. Salinas</strain>
        <tissue evidence="5">Seedlings</tissue>
    </source>
</reference>
<accession>A0A9R1XI13</accession>
<dbReference type="GO" id="GO:0005546">
    <property type="term" value="F:phosphatidylinositol-4,5-bisphosphate binding"/>
    <property type="evidence" value="ECO:0007669"/>
    <property type="project" value="InterPro"/>
</dbReference>
<keyword evidence="3" id="KW-0653">Protein transport</keyword>
<dbReference type="EMBL" id="NBSK02000004">
    <property type="protein sequence ID" value="KAJ0213399.1"/>
    <property type="molecule type" value="Genomic_DNA"/>
</dbReference>
<evidence type="ECO:0000256" key="3">
    <source>
        <dbReference type="RuleBase" id="RU365026"/>
    </source>
</evidence>
<dbReference type="PANTHER" id="PTHR12542:SF146">
    <property type="entry name" value="EXOCYST SUBUNIT EXO70 FAMILY PROTEIN"/>
    <property type="match status" value="1"/>
</dbReference>
<dbReference type="GO" id="GO:0015031">
    <property type="term" value="P:protein transport"/>
    <property type="evidence" value="ECO:0007669"/>
    <property type="project" value="UniProtKB-KW"/>
</dbReference>
<comment type="caution">
    <text evidence="5">The sequence shown here is derived from an EMBL/GenBank/DDBJ whole genome shotgun (WGS) entry which is preliminary data.</text>
</comment>
<keyword evidence="6" id="KW-1185">Reference proteome</keyword>
<protein>
    <recommendedName>
        <fullName evidence="3">Exocyst subunit Exo70 family protein</fullName>
    </recommendedName>
</protein>
<sequence>MPTQLPRVTPNVMLSLEPKSDQIPYHLPSSPALMLSSPAPSLSSSAPAMTLMFTPGSFSFPSNGIEIGDDFESYREDEDGGSGSGYHHERGPSLGGDVFVDLIHPEAIKELKAIADQMIRSGYEKKCCQVYSNVWRDVLNECLSILGAERLSIEEVQKIEWKILDEKMKKWIQAIKIVVKVLLFGEKRLCEQVFSESELIKEISFVETTKGCVMQLLNFGEAVAIGQRSSEKLFRILDMYDAVADVLLDFEFLFTYESQRGEGGFNRHIKSIL</sequence>
<proteinExistence type="inferred from homology"/>
<evidence type="ECO:0000313" key="6">
    <source>
        <dbReference type="Proteomes" id="UP000235145"/>
    </source>
</evidence>
<dbReference type="AlphaFoldDB" id="A0A9R1XI13"/>
<dbReference type="InterPro" id="IPR004140">
    <property type="entry name" value="Exo70"/>
</dbReference>
<keyword evidence="3" id="KW-0268">Exocytosis</keyword>
<evidence type="ECO:0000259" key="4">
    <source>
        <dbReference type="Pfam" id="PF03081"/>
    </source>
</evidence>
<dbReference type="InterPro" id="IPR046364">
    <property type="entry name" value="Exo70_C"/>
</dbReference>
<dbReference type="GO" id="GO:0006887">
    <property type="term" value="P:exocytosis"/>
    <property type="evidence" value="ECO:0000318"/>
    <property type="project" value="GO_Central"/>
</dbReference>
<organism evidence="5 6">
    <name type="scientific">Lactuca sativa</name>
    <name type="common">Garden lettuce</name>
    <dbReference type="NCBI Taxonomy" id="4236"/>
    <lineage>
        <taxon>Eukaryota</taxon>
        <taxon>Viridiplantae</taxon>
        <taxon>Streptophyta</taxon>
        <taxon>Embryophyta</taxon>
        <taxon>Tracheophyta</taxon>
        <taxon>Spermatophyta</taxon>
        <taxon>Magnoliopsida</taxon>
        <taxon>eudicotyledons</taxon>
        <taxon>Gunneridae</taxon>
        <taxon>Pentapetalae</taxon>
        <taxon>asterids</taxon>
        <taxon>campanulids</taxon>
        <taxon>Asterales</taxon>
        <taxon>Asteraceae</taxon>
        <taxon>Cichorioideae</taxon>
        <taxon>Cichorieae</taxon>
        <taxon>Lactucinae</taxon>
        <taxon>Lactuca</taxon>
    </lineage>
</organism>
<dbReference type="PANTHER" id="PTHR12542">
    <property type="entry name" value="EXOCYST COMPLEX PROTEIN EXO70"/>
    <property type="match status" value="1"/>
</dbReference>
<dbReference type="GO" id="GO:0000145">
    <property type="term" value="C:exocyst"/>
    <property type="evidence" value="ECO:0000318"/>
    <property type="project" value="GO_Central"/>
</dbReference>
<comment type="function">
    <text evidence="3">Component of the exocyst complex.</text>
</comment>
<dbReference type="Pfam" id="PF03081">
    <property type="entry name" value="Exo70_C"/>
    <property type="match status" value="1"/>
</dbReference>
<keyword evidence="2 3" id="KW-0813">Transport</keyword>
<feature type="domain" description="Exocyst complex subunit Exo70 C-terminal" evidence="4">
    <location>
        <begin position="169"/>
        <end position="259"/>
    </location>
</feature>
<dbReference type="InterPro" id="IPR016159">
    <property type="entry name" value="Cullin_repeat-like_dom_sf"/>
</dbReference>
<evidence type="ECO:0000313" key="5">
    <source>
        <dbReference type="EMBL" id="KAJ0213399.1"/>
    </source>
</evidence>
<gene>
    <name evidence="5" type="ORF">LSAT_V11C400227110</name>
</gene>